<dbReference type="Proteomes" id="UP000237105">
    <property type="component" value="Unassembled WGS sequence"/>
</dbReference>
<feature type="compositionally biased region" description="Acidic residues" evidence="3">
    <location>
        <begin position="820"/>
        <end position="830"/>
    </location>
</feature>
<feature type="compositionally biased region" description="Low complexity" evidence="3">
    <location>
        <begin position="59"/>
        <end position="71"/>
    </location>
</feature>
<feature type="region of interest" description="Disordered" evidence="3">
    <location>
        <begin position="49"/>
        <end position="72"/>
    </location>
</feature>
<dbReference type="Pfam" id="PF13041">
    <property type="entry name" value="PPR_2"/>
    <property type="match status" value="1"/>
</dbReference>
<dbReference type="NCBIfam" id="TIGR00756">
    <property type="entry name" value="PPR"/>
    <property type="match status" value="6"/>
</dbReference>
<dbReference type="PANTHER" id="PTHR47942">
    <property type="entry name" value="TETRATRICOPEPTIDE REPEAT (TPR)-LIKE SUPERFAMILY PROTEIN-RELATED"/>
    <property type="match status" value="1"/>
</dbReference>
<dbReference type="Pfam" id="PF17177">
    <property type="entry name" value="PPR_long"/>
    <property type="match status" value="1"/>
</dbReference>
<dbReference type="InterPro" id="IPR033443">
    <property type="entry name" value="PROP1-like_PPR_dom"/>
</dbReference>
<comment type="caution">
    <text evidence="5">The sequence shown here is derived from an EMBL/GenBank/DDBJ whole genome shotgun (WGS) entry which is preliminary data.</text>
</comment>
<dbReference type="InterPro" id="IPR011990">
    <property type="entry name" value="TPR-like_helical_dom_sf"/>
</dbReference>
<proteinExistence type="predicted"/>
<reference evidence="6" key="1">
    <citation type="submission" date="2016-06" db="EMBL/GenBank/DDBJ databases">
        <title>Parallel loss of symbiosis genes in relatives of nitrogen-fixing non-legume Parasponia.</title>
        <authorList>
            <person name="Van Velzen R."/>
            <person name="Holmer R."/>
            <person name="Bu F."/>
            <person name="Rutten L."/>
            <person name="Van Zeijl A."/>
            <person name="Liu W."/>
            <person name="Santuari L."/>
            <person name="Cao Q."/>
            <person name="Sharma T."/>
            <person name="Shen D."/>
            <person name="Roswanjaya Y."/>
            <person name="Wardhani T."/>
            <person name="Kalhor M.S."/>
            <person name="Jansen J."/>
            <person name="Van den Hoogen J."/>
            <person name="Gungor B."/>
            <person name="Hartog M."/>
            <person name="Hontelez J."/>
            <person name="Verver J."/>
            <person name="Yang W.-C."/>
            <person name="Schijlen E."/>
            <person name="Repin R."/>
            <person name="Schilthuizen M."/>
            <person name="Schranz E."/>
            <person name="Heidstra R."/>
            <person name="Miyata K."/>
            <person name="Fedorova E."/>
            <person name="Kohlen W."/>
            <person name="Bisseling T."/>
            <person name="Smit S."/>
            <person name="Geurts R."/>
        </authorList>
    </citation>
    <scope>NUCLEOTIDE SEQUENCE [LARGE SCALE GENOMIC DNA]</scope>
    <source>
        <strain evidence="6">cv. WU1-14</strain>
    </source>
</reference>
<keyword evidence="1" id="KW-0677">Repeat</keyword>
<protein>
    <submittedName>
        <fullName evidence="5">Pentatricopeptide repeat</fullName>
    </submittedName>
</protein>
<accession>A0A2P5A7E7</accession>
<gene>
    <name evidence="5" type="ORF">PanWU01x14_361040</name>
</gene>
<evidence type="ECO:0000256" key="1">
    <source>
        <dbReference type="ARBA" id="ARBA00022737"/>
    </source>
</evidence>
<dbReference type="OrthoDB" id="185373at2759"/>
<feature type="repeat" description="PPR" evidence="2">
    <location>
        <begin position="380"/>
        <end position="414"/>
    </location>
</feature>
<feature type="repeat" description="PPR" evidence="2">
    <location>
        <begin position="341"/>
        <end position="375"/>
    </location>
</feature>
<dbReference type="PROSITE" id="PS51375">
    <property type="entry name" value="PPR"/>
    <property type="match status" value="6"/>
</dbReference>
<keyword evidence="6" id="KW-1185">Reference proteome</keyword>
<feature type="repeat" description="PPR" evidence="2">
    <location>
        <begin position="627"/>
        <end position="664"/>
    </location>
</feature>
<feature type="compositionally biased region" description="Polar residues" evidence="3">
    <location>
        <begin position="1"/>
        <end position="13"/>
    </location>
</feature>
<dbReference type="AlphaFoldDB" id="A0A2P5A7E7"/>
<dbReference type="InterPro" id="IPR002885">
    <property type="entry name" value="PPR_rpt"/>
</dbReference>
<evidence type="ECO:0000313" key="5">
    <source>
        <dbReference type="EMBL" id="PON32466.1"/>
    </source>
</evidence>
<feature type="repeat" description="PPR" evidence="2">
    <location>
        <begin position="557"/>
        <end position="591"/>
    </location>
</feature>
<dbReference type="Gene3D" id="1.25.40.10">
    <property type="entry name" value="Tetratricopeptide repeat domain"/>
    <property type="match status" value="3"/>
</dbReference>
<name>A0A2P5A7E7_PARAD</name>
<dbReference type="InterPro" id="IPR051222">
    <property type="entry name" value="PPR/CCM1_RNA-binding"/>
</dbReference>
<evidence type="ECO:0000313" key="6">
    <source>
        <dbReference type="Proteomes" id="UP000237105"/>
    </source>
</evidence>
<organism evidence="5 6">
    <name type="scientific">Parasponia andersonii</name>
    <name type="common">Sponia andersonii</name>
    <dbReference type="NCBI Taxonomy" id="3476"/>
    <lineage>
        <taxon>Eukaryota</taxon>
        <taxon>Viridiplantae</taxon>
        <taxon>Streptophyta</taxon>
        <taxon>Embryophyta</taxon>
        <taxon>Tracheophyta</taxon>
        <taxon>Spermatophyta</taxon>
        <taxon>Magnoliopsida</taxon>
        <taxon>eudicotyledons</taxon>
        <taxon>Gunneridae</taxon>
        <taxon>Pentapetalae</taxon>
        <taxon>rosids</taxon>
        <taxon>fabids</taxon>
        <taxon>Rosales</taxon>
        <taxon>Cannabaceae</taxon>
        <taxon>Parasponia</taxon>
    </lineage>
</organism>
<evidence type="ECO:0000256" key="2">
    <source>
        <dbReference type="PROSITE-ProRule" id="PRU00708"/>
    </source>
</evidence>
<dbReference type="Pfam" id="PF01535">
    <property type="entry name" value="PPR"/>
    <property type="match status" value="1"/>
</dbReference>
<feature type="repeat" description="PPR" evidence="2">
    <location>
        <begin position="415"/>
        <end position="449"/>
    </location>
</feature>
<feature type="domain" description="PROP1-like PPR" evidence="4">
    <location>
        <begin position="245"/>
        <end position="365"/>
    </location>
</feature>
<sequence length="866" mass="96925">MAQSVGGTKSADTQKARLPPRRGQIKVKIMSKLVNMVVKVASGVGKVLSGKKLPPPPWSSSSSSSISTVRSRPPPFSAVRWDPSKSHPRYLADFASKLARDGKLQDFAMVVETAVGGSGVEASQFKSALRAELVEKGVSGFFRDGKVQSFVNVLRKLDEFGFPPLEIFDGSGMELLRRECHRILKCGDVEELVELVEALAGFGFSIKELMKPSDVIKICVRKRNPKMAIRYASTLPHAHMLFCDTIYAFGKKGDLGSALTAYELSKQNSNSINMYLYRTTIDVCGRCHDYMKSREIYEDLLSHKVTPNVYVVNSVMNVNAHDLNYTFSVYRDMQNLGVQADMASYNILLKACCLAGRVELAQDIYKEVRHLESRGLLKLDVFTYSTIVKVLADAKLWQMALKVKDDMLSAGVTPNTVTWSSLISACANAGLVEKAVQLFEEMLLAGCEPNSQCCNILLHACVEASQYDRAFRLFESLKINQMHKTFEDGKGNRDSNTSTGVSSCSQSSNLYGLNFAKELPFMPTTATYNILMKACGSDYYHAKALMYEMNEVGLSPNQITWSILIDICGSSGNVEGALKILRTMRETGIEPDVVAYTTVIKVCVESENVKVAFALFAEMKRNQIQPNLVTYNTLLRARSRYGSSREVKQCLAVYQDMRRAGYKSNDYYLKQLIEEWCEGVIQGNNHNLNRGEFSSSKTDRERPQSLLLEKVAEHLQKHIAESLTIDLQGLTKVEARIVVLAVLQMVREKYSRGYSLKDDMIITLGIDKFDAVPDEQELEVKYAITKLLQDELGLDVLPQGLKIAPNKQMHLESPGNSTAESDDLESDELSTEMRYSTRRPVVVMQRLQVTRKSLQNWLRRRNSLGR</sequence>
<dbReference type="Pfam" id="PF13812">
    <property type="entry name" value="PPR_3"/>
    <property type="match status" value="1"/>
</dbReference>
<feature type="region of interest" description="Disordered" evidence="3">
    <location>
        <begin position="805"/>
        <end position="832"/>
    </location>
</feature>
<dbReference type="EMBL" id="JXTB01000815">
    <property type="protein sequence ID" value="PON32466.1"/>
    <property type="molecule type" value="Genomic_DNA"/>
</dbReference>
<evidence type="ECO:0000259" key="4">
    <source>
        <dbReference type="Pfam" id="PF17177"/>
    </source>
</evidence>
<feature type="region of interest" description="Disordered" evidence="3">
    <location>
        <begin position="1"/>
        <end position="22"/>
    </location>
</feature>
<dbReference type="STRING" id="3476.A0A2P5A7E7"/>
<feature type="repeat" description="PPR" evidence="2">
    <location>
        <begin position="592"/>
        <end position="626"/>
    </location>
</feature>
<dbReference type="PANTHER" id="PTHR47942:SF50">
    <property type="entry name" value="OS03G0284900 PROTEIN"/>
    <property type="match status" value="1"/>
</dbReference>
<evidence type="ECO:0000256" key="3">
    <source>
        <dbReference type="SAM" id="MobiDB-lite"/>
    </source>
</evidence>